<dbReference type="Pfam" id="PF13481">
    <property type="entry name" value="AAA_25"/>
    <property type="match status" value="1"/>
</dbReference>
<dbReference type="Gene3D" id="3.40.50.300">
    <property type="entry name" value="P-loop containing nucleotide triphosphate hydrolases"/>
    <property type="match status" value="1"/>
</dbReference>
<dbReference type="EMBL" id="MN850623">
    <property type="protein sequence ID" value="QHR72895.1"/>
    <property type="molecule type" value="Genomic_DNA"/>
</dbReference>
<protein>
    <submittedName>
        <fullName evidence="2">Uncharacterized protein</fullName>
    </submittedName>
</protein>
<evidence type="ECO:0000313" key="2">
    <source>
        <dbReference type="EMBL" id="QHR72895.1"/>
    </source>
</evidence>
<evidence type="ECO:0000256" key="1">
    <source>
        <dbReference type="SAM" id="MobiDB-lite"/>
    </source>
</evidence>
<dbReference type="SUPFAM" id="SSF52540">
    <property type="entry name" value="P-loop containing nucleoside triphosphate hydrolases"/>
    <property type="match status" value="1"/>
</dbReference>
<organism evidence="2 3">
    <name type="scientific">Escherichia phage sortsyn</name>
    <dbReference type="NCBI Taxonomy" id="2696447"/>
    <lineage>
        <taxon>Viruses</taxon>
        <taxon>Duplodnaviria</taxon>
        <taxon>Heunggongvirae</taxon>
        <taxon>Uroviricota</taxon>
        <taxon>Caudoviricetes</taxon>
        <taxon>Murrayvirus</taxon>
        <taxon>Murrayvirus EC2</taxon>
    </lineage>
</organism>
<dbReference type="InterPro" id="IPR027417">
    <property type="entry name" value="P-loop_NTPase"/>
</dbReference>
<name>A0A6B9X8T6_9CAUD</name>
<feature type="region of interest" description="Disordered" evidence="1">
    <location>
        <begin position="538"/>
        <end position="562"/>
    </location>
</feature>
<reference evidence="3" key="1">
    <citation type="submission" date="2019-12" db="EMBL/GenBank/DDBJ databases">
        <authorList>
            <person name="Olsen N.S."/>
            <person name="Junco L.M.F."/>
            <person name="Kot W."/>
            <person name="Hansen L.H."/>
        </authorList>
    </citation>
    <scope>NUCLEOTIDE SEQUENCE [LARGE SCALE GENOMIC DNA]</scope>
</reference>
<dbReference type="Proteomes" id="UP000464017">
    <property type="component" value="Segment"/>
</dbReference>
<evidence type="ECO:0000313" key="3">
    <source>
        <dbReference type="Proteomes" id="UP000464017"/>
    </source>
</evidence>
<gene>
    <name evidence="2" type="ORF">sortsyn_30</name>
</gene>
<proteinExistence type="predicted"/>
<sequence length="562" mass="62619">MTDYDEVMPTPERSEEELIEMVRGEFSGPVTPPPADDVPEAPMEFYEEQASLYAAREAESAQDAGAFFDFDEHEAAEWTATVRNDKPTIVKTSDLTDEEKDEARRQELLAKQREKQRKKIDEALAVEAMDDPLIASLNKSNEIKPVNYVIQSLIPERSVGFLVGESGAKKTFAALQMAICVATGIDFGGLPVRQGSVMYFAPEDASGVRERYAGWKYTQNKNEPLPNFWVLSQQVPLHRESELQTFAATIKASPFFGLNPLSLIVIDTYSANSAGQKVGERMIPGKGDEPDRWEGGTDFNENDNNVAAILMRNAALLAEWLNCAVMIIHHTGKDTERGARGASTLRANAGFEIMVKKCRDKELFVIEHTKAKGCALLPARAMRTKSAKLPPDLVKMKREALARMQPVRPEAKANPAAWEIGDNLGTLVVINALEAVPAEKDEGEKPEDTRKRSKKEEQAIRLLAYVVEYSQQRKDKGYRLPKLTKGMLSDHFRNFAEPPIKRTDFFHAFEHATKKMMIIKMAGDETLTASTEAAPLLGGIRDQKPLPTDWKPTEGSDDLSDF</sequence>
<accession>A0A6B9X8T6</accession>